<dbReference type="Gene3D" id="3.40.1580.10">
    <property type="entry name" value="SMI1/KNR4-like"/>
    <property type="match status" value="1"/>
</dbReference>
<protein>
    <submittedName>
        <fullName evidence="2">SMI1/KNR4 family protein</fullName>
    </submittedName>
</protein>
<sequence length="133" mass="15395">MPFTLNEKYIIETETELGILFPKSFKAKMIEENGGELITEDDDWQLFPFFDKTDKKRISRTCNNIALETKQAKKWNNFPNNGIAIARNGSGDYLILLPIKENSKILSEEVYTWFHETGQTEKVADDISHLIHN</sequence>
<dbReference type="InterPro" id="IPR018958">
    <property type="entry name" value="Knr4/Smi1-like_dom"/>
</dbReference>
<dbReference type="EMBL" id="CP044016">
    <property type="protein sequence ID" value="QES87350.1"/>
    <property type="molecule type" value="Genomic_DNA"/>
</dbReference>
<evidence type="ECO:0000313" key="3">
    <source>
        <dbReference type="Proteomes" id="UP000292424"/>
    </source>
</evidence>
<organism evidence="2 3">
    <name type="scientific">Rhizosphaericola mali</name>
    <dbReference type="NCBI Taxonomy" id="2545455"/>
    <lineage>
        <taxon>Bacteria</taxon>
        <taxon>Pseudomonadati</taxon>
        <taxon>Bacteroidota</taxon>
        <taxon>Chitinophagia</taxon>
        <taxon>Chitinophagales</taxon>
        <taxon>Chitinophagaceae</taxon>
        <taxon>Rhizosphaericola</taxon>
    </lineage>
</organism>
<dbReference type="SUPFAM" id="SSF160631">
    <property type="entry name" value="SMI1/KNR4-like"/>
    <property type="match status" value="1"/>
</dbReference>
<dbReference type="Pfam" id="PF09346">
    <property type="entry name" value="SMI1_KNR4"/>
    <property type="match status" value="1"/>
</dbReference>
<proteinExistence type="predicted"/>
<evidence type="ECO:0000313" key="2">
    <source>
        <dbReference type="EMBL" id="QES87350.1"/>
    </source>
</evidence>
<feature type="domain" description="Knr4/Smi1-like" evidence="1">
    <location>
        <begin position="5"/>
        <end position="131"/>
    </location>
</feature>
<dbReference type="RefSeq" id="WP_131328228.1">
    <property type="nucleotide sequence ID" value="NZ_CP044016.1"/>
</dbReference>
<dbReference type="OrthoDB" id="1353528at2"/>
<name>A0A5P2G0K6_9BACT</name>
<keyword evidence="3" id="KW-1185">Reference proteome</keyword>
<accession>A0A5P2G0K6</accession>
<dbReference type="KEGG" id="arac:E0W69_001305"/>
<reference evidence="2 3" key="1">
    <citation type="submission" date="2019-09" db="EMBL/GenBank/DDBJ databases">
        <title>Complete genome sequence of Arachidicoccus sp. B3-10 isolated from apple orchard soil.</title>
        <authorList>
            <person name="Kim H.S."/>
            <person name="Han K.-I."/>
            <person name="Suh M.K."/>
            <person name="Lee K.C."/>
            <person name="Eom M.K."/>
            <person name="Kim J.-S."/>
            <person name="Kang S.W."/>
            <person name="Sin Y."/>
            <person name="Lee J.-S."/>
        </authorList>
    </citation>
    <scope>NUCLEOTIDE SEQUENCE [LARGE SCALE GENOMIC DNA]</scope>
    <source>
        <strain evidence="2 3">B3-10</strain>
    </source>
</reference>
<dbReference type="InterPro" id="IPR037883">
    <property type="entry name" value="Knr4/Smi1-like_sf"/>
</dbReference>
<dbReference type="AlphaFoldDB" id="A0A5P2G0K6"/>
<dbReference type="Proteomes" id="UP000292424">
    <property type="component" value="Chromosome"/>
</dbReference>
<gene>
    <name evidence="2" type="ORF">E0W69_001305</name>
</gene>
<evidence type="ECO:0000259" key="1">
    <source>
        <dbReference type="Pfam" id="PF09346"/>
    </source>
</evidence>